<dbReference type="SMART" id="SM00129">
    <property type="entry name" value="KISc"/>
    <property type="match status" value="1"/>
</dbReference>
<keyword evidence="2 7" id="KW-0547">Nucleotide-binding</keyword>
<dbReference type="VEuPathDB" id="TriTrypDB:BSAL_36210"/>
<dbReference type="GO" id="GO:0007018">
    <property type="term" value="P:microtubule-based movement"/>
    <property type="evidence" value="ECO:0007669"/>
    <property type="project" value="InterPro"/>
</dbReference>
<gene>
    <name evidence="12" type="ORF">BSAL_36210</name>
</gene>
<feature type="coiled-coil region" evidence="8">
    <location>
        <begin position="1109"/>
        <end position="1136"/>
    </location>
</feature>
<feature type="region of interest" description="Disordered" evidence="9">
    <location>
        <begin position="974"/>
        <end position="1058"/>
    </location>
</feature>
<organism evidence="12 13">
    <name type="scientific">Bodo saltans</name>
    <name type="common">Flagellated protozoan</name>
    <dbReference type="NCBI Taxonomy" id="75058"/>
    <lineage>
        <taxon>Eukaryota</taxon>
        <taxon>Discoba</taxon>
        <taxon>Euglenozoa</taxon>
        <taxon>Kinetoplastea</taxon>
        <taxon>Metakinetoplastina</taxon>
        <taxon>Eubodonida</taxon>
        <taxon>Bodonidae</taxon>
        <taxon>Bodo</taxon>
    </lineage>
</organism>
<evidence type="ECO:0000256" key="7">
    <source>
        <dbReference type="PROSITE-ProRule" id="PRU00283"/>
    </source>
</evidence>
<evidence type="ECO:0000256" key="1">
    <source>
        <dbReference type="ARBA" id="ARBA00022723"/>
    </source>
</evidence>
<keyword evidence="5 7" id="KW-0067">ATP-binding</keyword>
<dbReference type="PRINTS" id="PR00380">
    <property type="entry name" value="KINESINHEAVY"/>
</dbReference>
<keyword evidence="4" id="KW-0862">Zinc</keyword>
<feature type="compositionally biased region" description="Polar residues" evidence="9">
    <location>
        <begin position="584"/>
        <end position="597"/>
    </location>
</feature>
<dbReference type="InterPro" id="IPR011011">
    <property type="entry name" value="Znf_FYVE_PHD"/>
</dbReference>
<dbReference type="PROSITE" id="PS00411">
    <property type="entry name" value="KINESIN_MOTOR_1"/>
    <property type="match status" value="1"/>
</dbReference>
<feature type="compositionally biased region" description="Polar residues" evidence="9">
    <location>
        <begin position="1244"/>
        <end position="1253"/>
    </location>
</feature>
<feature type="compositionally biased region" description="Polar residues" evidence="9">
    <location>
        <begin position="1213"/>
        <end position="1224"/>
    </location>
</feature>
<feature type="compositionally biased region" description="Polar residues" evidence="9">
    <location>
        <begin position="1010"/>
        <end position="1032"/>
    </location>
</feature>
<evidence type="ECO:0000256" key="5">
    <source>
        <dbReference type="ARBA" id="ARBA00022840"/>
    </source>
</evidence>
<keyword evidence="13" id="KW-1185">Reference proteome</keyword>
<evidence type="ECO:0000256" key="2">
    <source>
        <dbReference type="ARBA" id="ARBA00022741"/>
    </source>
</evidence>
<keyword evidence="3 6" id="KW-0863">Zinc-finger</keyword>
<feature type="compositionally biased region" description="Gly residues" evidence="9">
    <location>
        <begin position="709"/>
        <end position="721"/>
    </location>
</feature>
<dbReference type="GO" id="GO:0003777">
    <property type="term" value="F:microtubule motor activity"/>
    <property type="evidence" value="ECO:0007669"/>
    <property type="project" value="InterPro"/>
</dbReference>
<feature type="compositionally biased region" description="Low complexity" evidence="9">
    <location>
        <begin position="1045"/>
        <end position="1058"/>
    </location>
</feature>
<dbReference type="PROSITE" id="PS50067">
    <property type="entry name" value="KINESIN_MOTOR_2"/>
    <property type="match status" value="1"/>
</dbReference>
<evidence type="ECO:0000256" key="9">
    <source>
        <dbReference type="SAM" id="MobiDB-lite"/>
    </source>
</evidence>
<dbReference type="Gene3D" id="3.30.40.10">
    <property type="entry name" value="Zinc/RING finger domain, C3HC4 (zinc finger)"/>
    <property type="match status" value="1"/>
</dbReference>
<name>A0A0S4JL24_BODSA</name>
<dbReference type="GO" id="GO:0008270">
    <property type="term" value="F:zinc ion binding"/>
    <property type="evidence" value="ECO:0007669"/>
    <property type="project" value="UniProtKB-KW"/>
</dbReference>
<dbReference type="Pfam" id="PF00225">
    <property type="entry name" value="Kinesin"/>
    <property type="match status" value="1"/>
</dbReference>
<dbReference type="SUPFAM" id="SSF57903">
    <property type="entry name" value="FYVE/PHD zinc finger"/>
    <property type="match status" value="1"/>
</dbReference>
<keyword evidence="7" id="KW-0505">Motor protein</keyword>
<evidence type="ECO:0000313" key="12">
    <source>
        <dbReference type="EMBL" id="CUG92223.1"/>
    </source>
</evidence>
<dbReference type="GO" id="GO:0005524">
    <property type="term" value="F:ATP binding"/>
    <property type="evidence" value="ECO:0007669"/>
    <property type="project" value="UniProtKB-UniRule"/>
</dbReference>
<feature type="binding site" evidence="7">
    <location>
        <begin position="111"/>
        <end position="118"/>
    </location>
    <ligand>
        <name>ATP</name>
        <dbReference type="ChEBI" id="CHEBI:30616"/>
    </ligand>
</feature>
<dbReference type="PANTHER" id="PTHR47117">
    <property type="entry name" value="STAR-RELATED LIPID TRANSFER PROTEIN 9"/>
    <property type="match status" value="1"/>
</dbReference>
<evidence type="ECO:0000259" key="10">
    <source>
        <dbReference type="PROSITE" id="PS50067"/>
    </source>
</evidence>
<dbReference type="InterPro" id="IPR001752">
    <property type="entry name" value="Kinesin_motor_dom"/>
</dbReference>
<dbReference type="Proteomes" id="UP000051952">
    <property type="component" value="Unassembled WGS sequence"/>
</dbReference>
<evidence type="ECO:0000313" key="13">
    <source>
        <dbReference type="Proteomes" id="UP000051952"/>
    </source>
</evidence>
<evidence type="ECO:0000256" key="8">
    <source>
        <dbReference type="SAM" id="Coils"/>
    </source>
</evidence>
<dbReference type="Gene3D" id="3.40.850.10">
    <property type="entry name" value="Kinesin motor domain"/>
    <property type="match status" value="1"/>
</dbReference>
<feature type="region of interest" description="Disordered" evidence="9">
    <location>
        <begin position="1144"/>
        <end position="1189"/>
    </location>
</feature>
<evidence type="ECO:0000256" key="3">
    <source>
        <dbReference type="ARBA" id="ARBA00022771"/>
    </source>
</evidence>
<proteinExistence type="inferred from homology"/>
<evidence type="ECO:0000256" key="4">
    <source>
        <dbReference type="ARBA" id="ARBA00022833"/>
    </source>
</evidence>
<feature type="compositionally biased region" description="Low complexity" evidence="9">
    <location>
        <begin position="570"/>
        <end position="583"/>
    </location>
</feature>
<accession>A0A0S4JL24</accession>
<feature type="region of interest" description="Disordered" evidence="9">
    <location>
        <begin position="543"/>
        <end position="599"/>
    </location>
</feature>
<feature type="region of interest" description="Disordered" evidence="9">
    <location>
        <begin position="424"/>
        <end position="488"/>
    </location>
</feature>
<feature type="region of interest" description="Disordered" evidence="9">
    <location>
        <begin position="706"/>
        <end position="772"/>
    </location>
</feature>
<dbReference type="InterPro" id="IPR019821">
    <property type="entry name" value="Kinesin_motor_CS"/>
</dbReference>
<keyword evidence="1" id="KW-0479">Metal-binding</keyword>
<evidence type="ECO:0000259" key="11">
    <source>
        <dbReference type="PROSITE" id="PS50178"/>
    </source>
</evidence>
<reference evidence="13" key="1">
    <citation type="submission" date="2015-09" db="EMBL/GenBank/DDBJ databases">
        <authorList>
            <consortium name="Pathogen Informatics"/>
        </authorList>
    </citation>
    <scope>NUCLEOTIDE SEQUENCE [LARGE SCALE GENOMIC DNA]</scope>
    <source>
        <strain evidence="13">Lake Konstanz</strain>
    </source>
</reference>
<feature type="domain" description="Kinesin motor" evidence="10">
    <location>
        <begin position="5"/>
        <end position="388"/>
    </location>
</feature>
<feature type="region of interest" description="Disordered" evidence="9">
    <location>
        <begin position="2142"/>
        <end position="2193"/>
    </location>
</feature>
<evidence type="ECO:0000256" key="6">
    <source>
        <dbReference type="PROSITE-ProRule" id="PRU00091"/>
    </source>
</evidence>
<feature type="compositionally biased region" description="Basic and acidic residues" evidence="9">
    <location>
        <begin position="554"/>
        <end position="569"/>
    </location>
</feature>
<protein>
    <submittedName>
        <fullName evidence="12">Kinesin, putative</fullName>
    </submittedName>
</protein>
<dbReference type="InterPro" id="IPR000306">
    <property type="entry name" value="Znf_FYVE"/>
</dbReference>
<sequence>MAASPIVVGVRVRPFNQREARFQSQCVVGMDAAGTVKLMQMNGGKISTSQAPREFIYDHAFWTHDRASLDDAVLCAPGVVFADQGYVYEKMATPVVENVMSGFNACLFAYGQTGSGKTYSMMGTPSDRGVLPRLGEAMFDKISALKEGGGPSSADKTLCAVEASFCEIYNEKVRDLMVAPAEHHVSTTGATSGAVQPPPAPVNLPIRLDPKKGVFVEGLTKYNITNADDFYVFLENGLSSRAVGSTNMNNTSSRSHAIVILTVSQTGPKGEKSGKLCLVDLAGSERVAATGATGQTATEGQSINLSLTQLGICLKRLAESAEAAAAAAGKKQAASLPIPYRDSALTFLLKENLGGNSRTAMLANISPASVNFDETLATLRFAQIARKVKSVATMNENPQTKLIVQLREELAELKTRFQNLEARKSISAVPTSNTNTPSASMEPPERQSTLPRPSGPSASSSQNITSSASAQRGTTHSGDRLAESAGGDSGVLVLDRKRSTVASHSTTDGAAEVDSLLGSTMNAHIFGARGSGALQSTSSTIAQQLGDDSPTHAGEARAEEDSPDLDKLMQEVVQQRQQQHQQRSVSADSISLTSTDNGDAVDAAEDFDDILSTDNDDEVRPLDALRHTSKSFVFHHRSGSSSHGNGGAAAAPLSTFAALGGRGVSEVTFGNHSIVSNGAGSTSAQQQLLLSSPSFRLNLSRITSSMRHSGGGASSVGGGAGDAHSNNNAGGPLSSGSGGRHDADLDDMMSHNTSTDVSRRSLGGGGGSSQSRFMDAREINNSFTAAALTQGKGLLQQRQSSQGQSFTNSASAAAGNQNNNVVFLDSRKPQLIHLNPDAVGHTDVPLVMVLEEGENTFDIGGAHVVFVWDALGNQVVLFGTPEAIAVNGERIEDEGTILRHRDRVVILGVLAFRFSFAAGVLALEGGFNKTPTCVAHVVLLEKYYRNTVQLERSRDAMSIAKAYVYQTASLKEALESAEKTPVPRKPQSEAGNDDDDDGRPLGSAARMKAQRQSVNVTRMSRNSVSLGSNSDDSPIEFDDDYSGMSSTPRGTTPRSSDPTLAAIGNDIALFNELIYKLEVELADDYPLPEEALAGVDGDEAEGEQQRVAAESYAEAIAEVERNQQDQERELEWLKAQVLHAGNRLERESTFRGRRDRQHRAMPNMSIASPLDSKRRSLSHCFQSPPSAADRQLDFIDMGEDVAVEHSTGDPTPASMSPLSPSNNGAGPAAEVTRGAVPGEETEHATANVTTPSKAHQDDDTHVTTEAVVIDEVAETLALDDDDIEFEQGVSDQITTRIVQLELAYHRRVRALQQFSRLGPKNPDDKELWELLYTNPPFLGDSSLQCEQSCYCQVRDHWNGISAWTQRFVSASRSYLFVFKKADGRERCTAAIYLPGATLAKLNDTDVEVCPACPRHAKDTKTGNPKDASLVLRFRDAAEYDLWQEWFRVQVCPIPVPHHMLKRQVEERAALLASSATTFDLYGDEVSTAQGSPSPPQAGGKSRRMSVAIVASGGAAVQHVDQLSGTANWKPDQSSNSCEKCTKNFTFFKRRHHCRGCGGIFCADCVQKCVPFGNQLACQTCREERLASPGSFKSLSPRNQRKASKKQLRSTTTLTTGNQAAVALDTFAAVVPSDEEIYLLDALVEDFAVYIDHDPNLIRVRVDHFQGRFHTILADDLVSVARCPLNGCRLNIRCKNIQGAPALAPGGGLSASTALLSTPSSYSIGAGITPAATTVTSRSIYFQDSTTRERCFESLWVLLANQVFIDGLDGARLSSTFAHADLVVQDESEFSLLRTTSRASSDISVWAGIESTRAIPFHHGYGLYAILGFQESWSERQLEHYQLHLVSTLRLGRKKPSLYIVAHQSLRHVLQGPAVTAAVTKVTAASISGADVVVSAVGIRVFETSLVFIASNFFEYSSAVCGGGGGASGDAPQVIPSAFSSTDGKRPSYFDPSVAMAASTSVCLNGGRDEAIFDEYAAASEFSLQDLQMGGDSNSSEPHVDLLQWYDHAFLLGAPDMENIGFQRKTISDSSLVQVRTTVGASATMKKSGRTWSQFLVPALNVHAAKFSFNVPSAAVARNNNINNGGDSAERQYQRPLITVRSATFMCDDGSHAKDVTCQCELWGQQLGFDRYDHAAQRIVHDPRGSFLRKQKMKSSSTATTTPPAVDPPHQPGEREEAAVTPPPPDGSLLDIKDDNNNSNGFLRTVVLANTLADYLIAKCLRLTIPGVASCVVHMAAIPEGTTTVMTLEGTWGGGVVGLVKATIEYRMVSV</sequence>
<feature type="domain" description="FYVE-type" evidence="11">
    <location>
        <begin position="1531"/>
        <end position="1581"/>
    </location>
</feature>
<feature type="compositionally biased region" description="Low complexity" evidence="9">
    <location>
        <begin position="457"/>
        <end position="470"/>
    </location>
</feature>
<dbReference type="SUPFAM" id="SSF52540">
    <property type="entry name" value="P-loop containing nucleoside triphosphate hydrolases"/>
    <property type="match status" value="1"/>
</dbReference>
<dbReference type="SMART" id="SM00064">
    <property type="entry name" value="FYVE"/>
    <property type="match status" value="1"/>
</dbReference>
<dbReference type="Pfam" id="PF01363">
    <property type="entry name" value="FYVE"/>
    <property type="match status" value="1"/>
</dbReference>
<dbReference type="InterPro" id="IPR027417">
    <property type="entry name" value="P-loop_NTPase"/>
</dbReference>
<dbReference type="PROSITE" id="PS50178">
    <property type="entry name" value="ZF_FYVE"/>
    <property type="match status" value="1"/>
</dbReference>
<dbReference type="InterPro" id="IPR036961">
    <property type="entry name" value="Kinesin_motor_dom_sf"/>
</dbReference>
<feature type="region of interest" description="Disordered" evidence="9">
    <location>
        <begin position="1203"/>
        <end position="1260"/>
    </location>
</feature>
<dbReference type="EMBL" id="CYKH01002021">
    <property type="protein sequence ID" value="CUG92223.1"/>
    <property type="molecule type" value="Genomic_DNA"/>
</dbReference>
<dbReference type="InterPro" id="IPR017455">
    <property type="entry name" value="Znf_FYVE-rel"/>
</dbReference>
<dbReference type="GO" id="GO:0008017">
    <property type="term" value="F:microtubule binding"/>
    <property type="evidence" value="ECO:0007669"/>
    <property type="project" value="InterPro"/>
</dbReference>
<dbReference type="InterPro" id="IPR013083">
    <property type="entry name" value="Znf_RING/FYVE/PHD"/>
</dbReference>
<feature type="compositionally biased region" description="Polar residues" evidence="9">
    <location>
        <begin position="428"/>
        <end position="439"/>
    </location>
</feature>
<keyword evidence="8" id="KW-0175">Coiled coil</keyword>
<feature type="compositionally biased region" description="Low complexity" evidence="9">
    <location>
        <begin position="2154"/>
        <end position="2163"/>
    </location>
</feature>
<comment type="similarity">
    <text evidence="7">Belongs to the TRAFAC class myosin-kinesin ATPase superfamily. Kinesin family.</text>
</comment>